<proteinExistence type="predicted"/>
<keyword evidence="1" id="KW-0732">Signal</keyword>
<keyword evidence="3" id="KW-1185">Reference proteome</keyword>
<evidence type="ECO:0000313" key="3">
    <source>
        <dbReference type="Proteomes" id="UP000824321"/>
    </source>
</evidence>
<feature type="chain" id="PRO_5045581140" evidence="1">
    <location>
        <begin position="20"/>
        <end position="172"/>
    </location>
</feature>
<protein>
    <submittedName>
        <fullName evidence="2">Uncharacterized protein</fullName>
    </submittedName>
</protein>
<feature type="signal peptide" evidence="1">
    <location>
        <begin position="1"/>
        <end position="19"/>
    </location>
</feature>
<name>A0ABX9A163_9SPHN</name>
<reference evidence="2 3" key="1">
    <citation type="submission" date="2021-08" db="EMBL/GenBank/DDBJ databases">
        <title>Comparative Genomics Analysis of the Genus Qipengyuania Reveals Extensive Genetic Diversity and Metabolic Versatility, Including the Description of Fifteen Novel Species.</title>
        <authorList>
            <person name="Liu Y."/>
        </authorList>
    </citation>
    <scope>NUCLEOTIDE SEQUENCE [LARGE SCALE GENOMIC DNA]</scope>
    <source>
        <strain evidence="2 3">1NDH1</strain>
    </source>
</reference>
<organism evidence="2 3">
    <name type="scientific">Qipengyuania gelatinilytica</name>
    <dbReference type="NCBI Taxonomy" id="2867231"/>
    <lineage>
        <taxon>Bacteria</taxon>
        <taxon>Pseudomonadati</taxon>
        <taxon>Pseudomonadota</taxon>
        <taxon>Alphaproteobacteria</taxon>
        <taxon>Sphingomonadales</taxon>
        <taxon>Erythrobacteraceae</taxon>
        <taxon>Qipengyuania</taxon>
    </lineage>
</organism>
<sequence length="172" mass="19226">MKIVVPLLVAIAASSGTSASGQDSKADQTAVYALEAMLKDGDFEAREDLPTDIVYCGGETTRAEVSRFFSHLSAGIKEGLPAPYFNQFVADRFSVNRDDRFMVFDREDFTSVTPRFFSREDWIRIADKGAPALEDMGWRGCMMDRGKIWISADEKGLRISSINHDMPWLSPD</sequence>
<gene>
    <name evidence="2" type="ORF">K3136_07255</name>
</gene>
<evidence type="ECO:0000256" key="1">
    <source>
        <dbReference type="SAM" id="SignalP"/>
    </source>
</evidence>
<dbReference type="RefSeq" id="WP_221429680.1">
    <property type="nucleotide sequence ID" value="NZ_CP081294.1"/>
</dbReference>
<dbReference type="Proteomes" id="UP000824321">
    <property type="component" value="Chromosome"/>
</dbReference>
<evidence type="ECO:0000313" key="2">
    <source>
        <dbReference type="EMBL" id="QZD93914.1"/>
    </source>
</evidence>
<accession>A0ABX9A163</accession>
<dbReference type="EMBL" id="CP081294">
    <property type="protein sequence ID" value="QZD93914.1"/>
    <property type="molecule type" value="Genomic_DNA"/>
</dbReference>